<keyword evidence="6" id="KW-0479">Metal-binding</keyword>
<dbReference type="SMART" id="SM00665">
    <property type="entry name" value="B561"/>
    <property type="match status" value="1"/>
</dbReference>
<reference evidence="14 15" key="1">
    <citation type="submission" date="2018-09" db="EMBL/GenBank/DDBJ databases">
        <authorList>
            <person name="Grouzdev D.S."/>
            <person name="Krutkina M.S."/>
        </authorList>
    </citation>
    <scope>NUCLEOTIDE SEQUENCE [LARGE SCALE GENOMIC DNA]</scope>
    <source>
        <strain evidence="14 15">RmlP001</strain>
    </source>
</reference>
<dbReference type="Proteomes" id="UP000289411">
    <property type="component" value="Unassembled WGS sequence"/>
</dbReference>
<evidence type="ECO:0000256" key="4">
    <source>
        <dbReference type="ARBA" id="ARBA00022617"/>
    </source>
</evidence>
<dbReference type="OrthoDB" id="8687683at2"/>
<evidence type="ECO:0000256" key="9">
    <source>
        <dbReference type="ARBA" id="ARBA00023004"/>
    </source>
</evidence>
<evidence type="ECO:0000256" key="10">
    <source>
        <dbReference type="ARBA" id="ARBA00023136"/>
    </source>
</evidence>
<keyword evidence="8 12" id="KW-1133">Transmembrane helix</keyword>
<evidence type="ECO:0000256" key="1">
    <source>
        <dbReference type="ARBA" id="ARBA00001970"/>
    </source>
</evidence>
<keyword evidence="3" id="KW-0813">Transport</keyword>
<sequence>MVLAWSVLLPVGMLVARFFKVTPRQAWPRVLDNPAWWRCHLSLQTAGVLLMTLGAAAAYGRGADATALARWHHGAGWTLVATGWVQVLAGLVRGSKGGPTAATLRGDHYDMTRRRIAFEVVHKTLGWAALPVVVATTAAGLVMLDAPRWMAVLIAGWWVTVAAAFVALQRAGRCVDTYQALWGTDPRHPGNARRPIGWGIRQHPAPGHASDTGPR</sequence>
<evidence type="ECO:0000313" key="14">
    <source>
        <dbReference type="EMBL" id="RYB05809.1"/>
    </source>
</evidence>
<evidence type="ECO:0000256" key="6">
    <source>
        <dbReference type="ARBA" id="ARBA00022723"/>
    </source>
</evidence>
<accession>A0A4Q2RG12</accession>
<evidence type="ECO:0000256" key="11">
    <source>
        <dbReference type="SAM" id="MobiDB-lite"/>
    </source>
</evidence>
<keyword evidence="5 12" id="KW-0812">Transmembrane</keyword>
<evidence type="ECO:0000256" key="8">
    <source>
        <dbReference type="ARBA" id="ARBA00022989"/>
    </source>
</evidence>
<keyword evidence="15" id="KW-1185">Reference proteome</keyword>
<dbReference type="InterPro" id="IPR006593">
    <property type="entry name" value="Cyt_b561/ferric_Rdtase_TM"/>
</dbReference>
<feature type="domain" description="Cytochrome b561" evidence="13">
    <location>
        <begin position="1"/>
        <end position="178"/>
    </location>
</feature>
<keyword evidence="10 12" id="KW-0472">Membrane</keyword>
<evidence type="ECO:0000256" key="5">
    <source>
        <dbReference type="ARBA" id="ARBA00022692"/>
    </source>
</evidence>
<protein>
    <submittedName>
        <fullName evidence="14">Cytochrome B</fullName>
    </submittedName>
</protein>
<reference evidence="14 15" key="2">
    <citation type="submission" date="2019-02" db="EMBL/GenBank/DDBJ databases">
        <title>'Lichenibacterium ramalinii' gen. nov. sp. nov., 'Lichenibacterium minor' gen. nov. sp. nov.</title>
        <authorList>
            <person name="Pankratov T."/>
        </authorList>
    </citation>
    <scope>NUCLEOTIDE SEQUENCE [LARGE SCALE GENOMIC DNA]</scope>
    <source>
        <strain evidence="14 15">RmlP001</strain>
    </source>
</reference>
<feature type="transmembrane region" description="Helical" evidence="12">
    <location>
        <begin position="42"/>
        <end position="60"/>
    </location>
</feature>
<keyword evidence="7" id="KW-0249">Electron transport</keyword>
<evidence type="ECO:0000256" key="3">
    <source>
        <dbReference type="ARBA" id="ARBA00022448"/>
    </source>
</evidence>
<proteinExistence type="predicted"/>
<keyword evidence="4" id="KW-0349">Heme</keyword>
<evidence type="ECO:0000259" key="13">
    <source>
        <dbReference type="PROSITE" id="PS50939"/>
    </source>
</evidence>
<evidence type="ECO:0000313" key="15">
    <source>
        <dbReference type="Proteomes" id="UP000289411"/>
    </source>
</evidence>
<dbReference type="PANTHER" id="PTHR15422:SF24">
    <property type="entry name" value="DOMON RELATED DOMAIN-CONTAINING PROTEIN"/>
    <property type="match status" value="1"/>
</dbReference>
<comment type="caution">
    <text evidence="14">The sequence shown here is derived from an EMBL/GenBank/DDBJ whole genome shotgun (WGS) entry which is preliminary data.</text>
</comment>
<dbReference type="AlphaFoldDB" id="A0A4Q2RG12"/>
<dbReference type="PROSITE" id="PS50939">
    <property type="entry name" value="CYTOCHROME_B561"/>
    <property type="match status" value="1"/>
</dbReference>
<feature type="region of interest" description="Disordered" evidence="11">
    <location>
        <begin position="192"/>
        <end position="215"/>
    </location>
</feature>
<organism evidence="14 15">
    <name type="scientific">Lichenibacterium ramalinae</name>
    <dbReference type="NCBI Taxonomy" id="2316527"/>
    <lineage>
        <taxon>Bacteria</taxon>
        <taxon>Pseudomonadati</taxon>
        <taxon>Pseudomonadota</taxon>
        <taxon>Alphaproteobacteria</taxon>
        <taxon>Hyphomicrobiales</taxon>
        <taxon>Lichenihabitantaceae</taxon>
        <taxon>Lichenibacterium</taxon>
    </lineage>
</organism>
<name>A0A4Q2RG12_9HYPH</name>
<dbReference type="GO" id="GO:0140575">
    <property type="term" value="F:transmembrane monodehydroascorbate reductase activity"/>
    <property type="evidence" value="ECO:0007669"/>
    <property type="project" value="InterPro"/>
</dbReference>
<dbReference type="CDD" id="cd08760">
    <property type="entry name" value="Cyt_b561_FRRS1_like"/>
    <property type="match status" value="1"/>
</dbReference>
<dbReference type="GO" id="GO:0016020">
    <property type="term" value="C:membrane"/>
    <property type="evidence" value="ECO:0007669"/>
    <property type="project" value="UniProtKB-SubCell"/>
</dbReference>
<evidence type="ECO:0000256" key="12">
    <source>
        <dbReference type="SAM" id="Phobius"/>
    </source>
</evidence>
<evidence type="ECO:0000256" key="7">
    <source>
        <dbReference type="ARBA" id="ARBA00022982"/>
    </source>
</evidence>
<feature type="transmembrane region" description="Helical" evidence="12">
    <location>
        <begin position="149"/>
        <end position="168"/>
    </location>
</feature>
<dbReference type="GO" id="GO:0046872">
    <property type="term" value="F:metal ion binding"/>
    <property type="evidence" value="ECO:0007669"/>
    <property type="project" value="UniProtKB-KW"/>
</dbReference>
<evidence type="ECO:0000256" key="2">
    <source>
        <dbReference type="ARBA" id="ARBA00004141"/>
    </source>
</evidence>
<feature type="transmembrane region" description="Helical" evidence="12">
    <location>
        <begin position="124"/>
        <end position="143"/>
    </location>
</feature>
<gene>
    <name evidence="14" type="ORF">D3272_08810</name>
</gene>
<comment type="subcellular location">
    <subcellularLocation>
        <location evidence="2">Membrane</location>
        <topology evidence="2">Multi-pass membrane protein</topology>
    </subcellularLocation>
</comment>
<dbReference type="GO" id="GO:0020037">
    <property type="term" value="F:heme binding"/>
    <property type="evidence" value="ECO:0007669"/>
    <property type="project" value="TreeGrafter"/>
</dbReference>
<keyword evidence="9" id="KW-0408">Iron</keyword>
<dbReference type="EMBL" id="QYBC01000006">
    <property type="protein sequence ID" value="RYB05809.1"/>
    <property type="molecule type" value="Genomic_DNA"/>
</dbReference>
<dbReference type="Gene3D" id="1.20.120.1770">
    <property type="match status" value="1"/>
</dbReference>
<dbReference type="PANTHER" id="PTHR15422">
    <property type="entry name" value="OS05G0565100 PROTEIN"/>
    <property type="match status" value="1"/>
</dbReference>
<comment type="cofactor">
    <cofactor evidence="1">
        <name>heme b</name>
        <dbReference type="ChEBI" id="CHEBI:60344"/>
    </cofactor>
</comment>
<dbReference type="InterPro" id="IPR045150">
    <property type="entry name" value="CYB561D1/2"/>
</dbReference>